<evidence type="ECO:0000313" key="4">
    <source>
        <dbReference type="Proteomes" id="UP000373149"/>
    </source>
</evidence>
<dbReference type="InterPro" id="IPR041664">
    <property type="entry name" value="AAA_16"/>
</dbReference>
<proteinExistence type="predicted"/>
<dbReference type="SUPFAM" id="SSF52540">
    <property type="entry name" value="P-loop containing nucleoside triphosphate hydrolases"/>
    <property type="match status" value="1"/>
</dbReference>
<dbReference type="InterPro" id="IPR016032">
    <property type="entry name" value="Sig_transdc_resp-reg_C-effctor"/>
</dbReference>
<dbReference type="PROSITE" id="PS00622">
    <property type="entry name" value="HTH_LUXR_1"/>
    <property type="match status" value="1"/>
</dbReference>
<organism evidence="3 4">
    <name type="scientific">Streptomyces acidicola</name>
    <dbReference type="NCBI Taxonomy" id="2596892"/>
    <lineage>
        <taxon>Bacteria</taxon>
        <taxon>Bacillati</taxon>
        <taxon>Actinomycetota</taxon>
        <taxon>Actinomycetes</taxon>
        <taxon>Kitasatosporales</taxon>
        <taxon>Streptomycetaceae</taxon>
        <taxon>Streptomyces</taxon>
    </lineage>
</organism>
<dbReference type="InterPro" id="IPR000792">
    <property type="entry name" value="Tscrpt_reg_LuxR_C"/>
</dbReference>
<comment type="caution">
    <text evidence="3">The sequence shown here is derived from an EMBL/GenBank/DDBJ whole genome shotgun (WGS) entry which is preliminary data.</text>
</comment>
<dbReference type="Pfam" id="PF13191">
    <property type="entry name" value="AAA_16"/>
    <property type="match status" value="1"/>
</dbReference>
<dbReference type="InterPro" id="IPR036388">
    <property type="entry name" value="WH-like_DNA-bd_sf"/>
</dbReference>
<dbReference type="GO" id="GO:0003677">
    <property type="term" value="F:DNA binding"/>
    <property type="evidence" value="ECO:0007669"/>
    <property type="project" value="InterPro"/>
</dbReference>
<feature type="region of interest" description="Disordered" evidence="1">
    <location>
        <begin position="557"/>
        <end position="583"/>
    </location>
</feature>
<keyword evidence="4" id="KW-1185">Reference proteome</keyword>
<dbReference type="SMART" id="SM00421">
    <property type="entry name" value="HTH_LUXR"/>
    <property type="match status" value="1"/>
</dbReference>
<name>A0A5N8WSG7_9ACTN</name>
<dbReference type="InterPro" id="IPR027417">
    <property type="entry name" value="P-loop_NTPase"/>
</dbReference>
<dbReference type="Pfam" id="PF00196">
    <property type="entry name" value="GerE"/>
    <property type="match status" value="1"/>
</dbReference>
<sequence>MQQPHGPVIGRDGEVRTVVETLSATGASARVLLVTAGAGTGKTAVVEQARRRAVQEGTRVLRLGWEGAEDTADVILAAGAGRGLAVKNPDSGPLRLTAARRAQLRATERDGAEAPLSGPATIGEALTEAARQSPFALLVDGVERMPRRIAEDVGLLLRMFRPRGVPVVMTGRPGYAADAARSQLTAAADQVLVLPPLQPADIAALVTTHIAGRFGHPAEPGLADAVSRGLGPLEGNPRAVLSVLDSLDEHDLLELDGQLCLTVPERRLRLTTEPAELVRIAWPDAPPDPEIVEAAIVFAHVTDQADIRFEDVLRLQPPADVRAAERKLDRLVADRVLTAADHDGRLSFAVPALGAALRTLPTRRDVRGVYARLVTPVTDRLGAKAAGSGYPWLADQVAAAGRRLDDGLAVPLLLAAAREDARADWPLSVRAYSSALRRLAPQDERTPGVLHEASSLSLRHGDHSGLLAIGEPLLACLDAVDALDAADVPDAENTRKAQNTDGLETVAGAWVLAALHEHRSPYADDADPRYREALERLPAAAGLAAVAGLYGIGPVTSPPESAAHPPESAAHPPGSAAHPAPESVAVDEWADATAPGHRSGPLPSPAELRLVTAAVGSHAELQAARRNLPPDATNEPALDRLRDAAAYGDLAGALAAVLGDRYVTARGAAGDSVATRYRAMVRDYLTGDWDAALAAARHIEVRSRSDGTAGAAQPARALAAEIHCMRGDVVRARAWLERIPDTVTHPLVARARLGARYWSGRTEEALEGAWHDVRQARKAGLLAGVERVLLRILWFAAQENAPQTVRQALEELEALHDEVASPMTHEAVLIGRGTAHRDADSALTAYLLLKRRGDVHLSVYCCQCLTDTADDPRPWLNEAAREMHRLGIGRPFRTELMRAAQRRDIAMPRLRPAREDLNEQDVRLVRMVSDGATNRQIAVGLACSEKTVEQRLTRLFQRTGCRSRAELAAAWLDGNLARLGLLPGDPAGTDTRSGG</sequence>
<dbReference type="GO" id="GO:0006355">
    <property type="term" value="P:regulation of DNA-templated transcription"/>
    <property type="evidence" value="ECO:0007669"/>
    <property type="project" value="InterPro"/>
</dbReference>
<gene>
    <name evidence="3" type="ORF">FPZ41_14805</name>
</gene>
<dbReference type="CDD" id="cd06170">
    <property type="entry name" value="LuxR_C_like"/>
    <property type="match status" value="1"/>
</dbReference>
<dbReference type="Proteomes" id="UP000373149">
    <property type="component" value="Unassembled WGS sequence"/>
</dbReference>
<evidence type="ECO:0000256" key="1">
    <source>
        <dbReference type="SAM" id="MobiDB-lite"/>
    </source>
</evidence>
<dbReference type="PROSITE" id="PS50043">
    <property type="entry name" value="HTH_LUXR_2"/>
    <property type="match status" value="1"/>
</dbReference>
<evidence type="ECO:0000313" key="3">
    <source>
        <dbReference type="EMBL" id="MPY49766.1"/>
    </source>
</evidence>
<dbReference type="EMBL" id="VMNX01000044">
    <property type="protein sequence ID" value="MPY49766.1"/>
    <property type="molecule type" value="Genomic_DNA"/>
</dbReference>
<protein>
    <submittedName>
        <fullName evidence="3">AAA family ATPase</fullName>
    </submittedName>
</protein>
<feature type="domain" description="HTH luxR-type" evidence="2">
    <location>
        <begin position="917"/>
        <end position="975"/>
    </location>
</feature>
<dbReference type="Gene3D" id="1.10.10.10">
    <property type="entry name" value="Winged helix-like DNA-binding domain superfamily/Winged helix DNA-binding domain"/>
    <property type="match status" value="1"/>
</dbReference>
<reference evidence="3 4" key="1">
    <citation type="submission" date="2019-09" db="EMBL/GenBank/DDBJ databases">
        <authorList>
            <person name="Duangmal K."/>
            <person name="Teo W.F.A."/>
            <person name="Lipun K."/>
        </authorList>
    </citation>
    <scope>NUCLEOTIDE SEQUENCE [LARGE SCALE GENOMIC DNA]</scope>
    <source>
        <strain evidence="3 4">K1PN6</strain>
    </source>
</reference>
<dbReference type="AlphaFoldDB" id="A0A5N8WSG7"/>
<dbReference type="RefSeq" id="WP_322620240.1">
    <property type="nucleotide sequence ID" value="NZ_VMNX01000044.1"/>
</dbReference>
<accession>A0A5N8WSG7</accession>
<evidence type="ECO:0000259" key="2">
    <source>
        <dbReference type="PROSITE" id="PS50043"/>
    </source>
</evidence>
<dbReference type="SUPFAM" id="SSF46894">
    <property type="entry name" value="C-terminal effector domain of the bipartite response regulators"/>
    <property type="match status" value="1"/>
</dbReference>